<dbReference type="InterPro" id="IPR017850">
    <property type="entry name" value="Alkaline_phosphatase_core_sf"/>
</dbReference>
<organism evidence="1 2">
    <name type="scientific">Streptomyces tubbatahanensis</name>
    <dbReference type="NCBI Taxonomy" id="2923272"/>
    <lineage>
        <taxon>Bacteria</taxon>
        <taxon>Bacillati</taxon>
        <taxon>Actinomycetota</taxon>
        <taxon>Actinomycetes</taxon>
        <taxon>Kitasatosporales</taxon>
        <taxon>Streptomycetaceae</taxon>
        <taxon>Streptomyces</taxon>
    </lineage>
</organism>
<name>A0ABY3XLG5_9ACTN</name>
<evidence type="ECO:0008006" key="3">
    <source>
        <dbReference type="Google" id="ProtNLM"/>
    </source>
</evidence>
<dbReference type="Proteomes" id="UP001202244">
    <property type="component" value="Chromosome"/>
</dbReference>
<protein>
    <recommendedName>
        <fullName evidence="3">N-sulphoglucosamine sulphohydrolase C-terminal domain-containing protein</fullName>
    </recommendedName>
</protein>
<gene>
    <name evidence="1" type="ORF">MMF93_01345</name>
</gene>
<dbReference type="RefSeq" id="WP_242748712.1">
    <property type="nucleotide sequence ID" value="NZ_CP093846.1"/>
</dbReference>
<keyword evidence="2" id="KW-1185">Reference proteome</keyword>
<reference evidence="1 2" key="1">
    <citation type="journal article" date="2023" name="Microbiol. Spectr.">
        <title>Synergy between Genome Mining, Metabolomics, and Bioinformatics Uncovers Antibacterial Chlorinated Carbazole Alkaloids and Their Biosynthetic Gene Cluster from Streptomyces tubbatahanensis sp. nov., a Novel Actinomycete Isolated from Sulu Sea, Philippines.</title>
        <authorList>
            <person name="Tenebro C.P."/>
            <person name="Trono D.J.V.L."/>
            <person name="Balida L.A.P."/>
            <person name="Bayog L.K.A."/>
            <person name="Bruna J.R."/>
            <person name="Sabido E.M."/>
            <person name="Caspe D.P.C."/>
            <person name="de Los Santos E.L.C."/>
            <person name="Saludes J.P."/>
            <person name="Dalisay D.S."/>
        </authorList>
    </citation>
    <scope>NUCLEOTIDE SEQUENCE [LARGE SCALE GENOMIC DNA]</scope>
    <source>
        <strain evidence="1 2">DSD3025</strain>
    </source>
</reference>
<dbReference type="EMBL" id="CP093846">
    <property type="protein sequence ID" value="UNS95257.1"/>
    <property type="molecule type" value="Genomic_DNA"/>
</dbReference>
<accession>A0ABY3XLG5</accession>
<dbReference type="SUPFAM" id="SSF53649">
    <property type="entry name" value="Alkaline phosphatase-like"/>
    <property type="match status" value="1"/>
</dbReference>
<sequence length="108" mass="12724">MHRQLLGAQRPVAHRPLYFYRNDPYTTPGQAREDGPFARSAAEAVRVGDWKAVRFSPDRERDHPDEDWHFELYDLARDPAETTDVADRHPRQAARLLATMRSEWREPR</sequence>
<dbReference type="Gene3D" id="3.30.1120.10">
    <property type="match status" value="1"/>
</dbReference>
<proteinExistence type="predicted"/>
<evidence type="ECO:0000313" key="1">
    <source>
        <dbReference type="EMBL" id="UNS95257.1"/>
    </source>
</evidence>
<evidence type="ECO:0000313" key="2">
    <source>
        <dbReference type="Proteomes" id="UP001202244"/>
    </source>
</evidence>